<dbReference type="GO" id="GO:0005886">
    <property type="term" value="C:plasma membrane"/>
    <property type="evidence" value="ECO:0007669"/>
    <property type="project" value="UniProtKB-SubCell"/>
</dbReference>
<dbReference type="Proteomes" id="UP000260812">
    <property type="component" value="Unassembled WGS sequence"/>
</dbReference>
<keyword evidence="11" id="KW-1185">Reference proteome</keyword>
<feature type="transmembrane region" description="Helical" evidence="7">
    <location>
        <begin position="122"/>
        <end position="147"/>
    </location>
</feature>
<dbReference type="EMBL" id="QVLV01000001">
    <property type="protein sequence ID" value="RGE64770.1"/>
    <property type="molecule type" value="Genomic_DNA"/>
</dbReference>
<feature type="domain" description="ABC transmembrane type-1" evidence="8">
    <location>
        <begin position="76"/>
        <end position="291"/>
    </location>
</feature>
<evidence type="ECO:0000256" key="5">
    <source>
        <dbReference type="ARBA" id="ARBA00022989"/>
    </source>
</evidence>
<feature type="transmembrane region" description="Helical" evidence="7">
    <location>
        <begin position="270"/>
        <end position="294"/>
    </location>
</feature>
<dbReference type="InterPro" id="IPR050809">
    <property type="entry name" value="UgpAE/MalFG_permease"/>
</dbReference>
<dbReference type="GeneID" id="97985307"/>
<dbReference type="Pfam" id="PF00528">
    <property type="entry name" value="BPD_transp_1"/>
    <property type="match status" value="1"/>
</dbReference>
<evidence type="ECO:0000313" key="12">
    <source>
        <dbReference type="Proteomes" id="UP000261166"/>
    </source>
</evidence>
<name>A0A3E3ICH0_9FIRM</name>
<evidence type="ECO:0000256" key="1">
    <source>
        <dbReference type="ARBA" id="ARBA00004651"/>
    </source>
</evidence>
<sequence>MKKKYSTWKQYKKCKYLFLMFIPVILYFVIFCYVPMYGVIISFQDYYPRLGITGSEWVGFKHFEKLFTGRYFFPVLRNTLIISIGKLLFGFPAPIILCLLLNEVRSLKFKKVVQTISYLPHFISWVVLASIVQTILSPSSGVVNYIIQLLGGEPIFFMGSSDWFRKVIVGSSIWRDTGWQTVVFMAAILSIDPQLYEAADLDGAGRFQKMIYVTLPCIAPTIIIMFIMATGNVIQDDFDQIYNMLNAKVMDVGDVIGTYTYRMGIEKMNFSYATAVGLFKNVVSLILVTFTNAFSRKLSGSSLW</sequence>
<keyword evidence="2 7" id="KW-0813">Transport</keyword>
<gene>
    <name evidence="10" type="ORF">DWY69_22530</name>
    <name evidence="9" type="ORF">DXC51_00025</name>
</gene>
<dbReference type="Gene3D" id="1.10.3720.10">
    <property type="entry name" value="MetI-like"/>
    <property type="match status" value="1"/>
</dbReference>
<organism evidence="9 11">
    <name type="scientific">Eisenbergiella massiliensis</name>
    <dbReference type="NCBI Taxonomy" id="1720294"/>
    <lineage>
        <taxon>Bacteria</taxon>
        <taxon>Bacillati</taxon>
        <taxon>Bacillota</taxon>
        <taxon>Clostridia</taxon>
        <taxon>Lachnospirales</taxon>
        <taxon>Lachnospiraceae</taxon>
        <taxon>Eisenbergiella</taxon>
    </lineage>
</organism>
<dbReference type="OrthoDB" id="2637002at2"/>
<evidence type="ECO:0000256" key="3">
    <source>
        <dbReference type="ARBA" id="ARBA00022475"/>
    </source>
</evidence>
<evidence type="ECO:0000313" key="9">
    <source>
        <dbReference type="EMBL" id="RGE64770.1"/>
    </source>
</evidence>
<feature type="transmembrane region" description="Helical" evidence="7">
    <location>
        <begin position="210"/>
        <end position="234"/>
    </location>
</feature>
<dbReference type="CDD" id="cd06261">
    <property type="entry name" value="TM_PBP2"/>
    <property type="match status" value="1"/>
</dbReference>
<keyword evidence="6 7" id="KW-0472">Membrane</keyword>
<protein>
    <submittedName>
        <fullName evidence="9">Sugar ABC transporter permease</fullName>
    </submittedName>
</protein>
<proteinExistence type="inferred from homology"/>
<evidence type="ECO:0000256" key="4">
    <source>
        <dbReference type="ARBA" id="ARBA00022692"/>
    </source>
</evidence>
<dbReference type="AlphaFoldDB" id="A0A3E3ICH0"/>
<dbReference type="EMBL" id="QVLU01000025">
    <property type="protein sequence ID" value="RGE67136.1"/>
    <property type="molecule type" value="Genomic_DNA"/>
</dbReference>
<keyword evidence="5 7" id="KW-1133">Transmembrane helix</keyword>
<dbReference type="SUPFAM" id="SSF161098">
    <property type="entry name" value="MetI-like"/>
    <property type="match status" value="1"/>
</dbReference>
<comment type="caution">
    <text evidence="9">The sequence shown here is derived from an EMBL/GenBank/DDBJ whole genome shotgun (WGS) entry which is preliminary data.</text>
</comment>
<evidence type="ECO:0000256" key="7">
    <source>
        <dbReference type="RuleBase" id="RU363032"/>
    </source>
</evidence>
<feature type="transmembrane region" description="Helical" evidence="7">
    <location>
        <begin position="80"/>
        <end position="101"/>
    </location>
</feature>
<keyword evidence="4 7" id="KW-0812">Transmembrane</keyword>
<dbReference type="PANTHER" id="PTHR43227">
    <property type="entry name" value="BLL4140 PROTEIN"/>
    <property type="match status" value="1"/>
</dbReference>
<dbReference type="RefSeq" id="WP_025487872.1">
    <property type="nucleotide sequence ID" value="NZ_CALBAU010000404.1"/>
</dbReference>
<accession>A0A3E3ICH0</accession>
<keyword evidence="3" id="KW-1003">Cell membrane</keyword>
<comment type="subcellular location">
    <subcellularLocation>
        <location evidence="1 7">Cell membrane</location>
        <topology evidence="1 7">Multi-pass membrane protein</topology>
    </subcellularLocation>
</comment>
<comment type="similarity">
    <text evidence="7">Belongs to the binding-protein-dependent transport system permease family.</text>
</comment>
<dbReference type="Proteomes" id="UP000261166">
    <property type="component" value="Unassembled WGS sequence"/>
</dbReference>
<dbReference type="PANTHER" id="PTHR43227:SF11">
    <property type="entry name" value="BLL4140 PROTEIN"/>
    <property type="match status" value="1"/>
</dbReference>
<dbReference type="GO" id="GO:0055085">
    <property type="term" value="P:transmembrane transport"/>
    <property type="evidence" value="ECO:0007669"/>
    <property type="project" value="InterPro"/>
</dbReference>
<evidence type="ECO:0000256" key="2">
    <source>
        <dbReference type="ARBA" id="ARBA00022448"/>
    </source>
</evidence>
<dbReference type="InterPro" id="IPR000515">
    <property type="entry name" value="MetI-like"/>
</dbReference>
<evidence type="ECO:0000313" key="10">
    <source>
        <dbReference type="EMBL" id="RGE67136.1"/>
    </source>
</evidence>
<evidence type="ECO:0000313" key="11">
    <source>
        <dbReference type="Proteomes" id="UP000260812"/>
    </source>
</evidence>
<evidence type="ECO:0000256" key="6">
    <source>
        <dbReference type="ARBA" id="ARBA00023136"/>
    </source>
</evidence>
<dbReference type="PROSITE" id="PS50928">
    <property type="entry name" value="ABC_TM1"/>
    <property type="match status" value="1"/>
</dbReference>
<evidence type="ECO:0000259" key="8">
    <source>
        <dbReference type="PROSITE" id="PS50928"/>
    </source>
</evidence>
<feature type="transmembrane region" description="Helical" evidence="7">
    <location>
        <begin position="16"/>
        <end position="40"/>
    </location>
</feature>
<dbReference type="InterPro" id="IPR035906">
    <property type="entry name" value="MetI-like_sf"/>
</dbReference>
<reference evidence="9 12" key="1">
    <citation type="submission" date="2018-08" db="EMBL/GenBank/DDBJ databases">
        <title>A genome reference for cultivated species of the human gut microbiota.</title>
        <authorList>
            <person name="Zou Y."/>
            <person name="Xue W."/>
            <person name="Luo G."/>
        </authorList>
    </citation>
    <scope>NUCLEOTIDE SEQUENCE [LARGE SCALE GENOMIC DNA]</scope>
    <source>
        <strain evidence="10 12">AF26-4BH</strain>
        <strain evidence="9">TF05-5AC</strain>
    </source>
</reference>